<dbReference type="GO" id="GO:0005840">
    <property type="term" value="C:ribosome"/>
    <property type="evidence" value="ECO:0007669"/>
    <property type="project" value="UniProtKB-KW"/>
</dbReference>
<proteinExistence type="inferred from homology"/>
<dbReference type="InterPro" id="IPR036948">
    <property type="entry name" value="Ribosomal_eL21_sf"/>
</dbReference>
<evidence type="ECO:0000256" key="2">
    <source>
        <dbReference type="ARBA" id="ARBA00022980"/>
    </source>
</evidence>
<reference evidence="6" key="1">
    <citation type="submission" date="2022-09" db="EMBL/GenBank/DDBJ databases">
        <title>Actin cytoskeleton and complex cell architecture in an #Asgard archaeon.</title>
        <authorList>
            <person name="Ponce Toledo R.I."/>
            <person name="Schleper C."/>
            <person name="Rodrigues Oliveira T."/>
            <person name="Wollweber F."/>
            <person name="Xu J."/>
            <person name="Rittmann S."/>
            <person name="Klingl A."/>
            <person name="Pilhofer M."/>
        </authorList>
    </citation>
    <scope>NUCLEOTIDE SEQUENCE</scope>
    <source>
        <strain evidence="6">B-35</strain>
    </source>
</reference>
<dbReference type="EMBL" id="CP104013">
    <property type="protein sequence ID" value="UYP46656.1"/>
    <property type="molecule type" value="Genomic_DNA"/>
</dbReference>
<sequence>MVKHHGYFTKCRSLHRKNVRDRGLPGLSKFLVDYQPGNVVDIVGDSSFQKRGLPHRHFWGKTGTVVAQRGRCFEVAVKDLDKMKTIFIGCEHIRINKDWQKRQEQKE</sequence>
<dbReference type="Gene3D" id="2.30.30.70">
    <property type="entry name" value="Ribosomal protein L21"/>
    <property type="match status" value="1"/>
</dbReference>
<evidence type="ECO:0000313" key="6">
    <source>
        <dbReference type="EMBL" id="UYP46656.1"/>
    </source>
</evidence>
<organism evidence="6 7">
    <name type="scientific">Candidatus Lokiarchaeum ossiferum</name>
    <dbReference type="NCBI Taxonomy" id="2951803"/>
    <lineage>
        <taxon>Archaea</taxon>
        <taxon>Promethearchaeati</taxon>
        <taxon>Promethearchaeota</taxon>
        <taxon>Promethearchaeia</taxon>
        <taxon>Promethearchaeales</taxon>
        <taxon>Promethearchaeaceae</taxon>
        <taxon>Candidatus Lokiarchaeum</taxon>
    </lineage>
</organism>
<evidence type="ECO:0000256" key="5">
    <source>
        <dbReference type="HAMAP-Rule" id="MF_00369"/>
    </source>
</evidence>
<dbReference type="InterPro" id="IPR022856">
    <property type="entry name" value="Ribosomal_eL21_arc"/>
</dbReference>
<accession>A0ABY6HTB8</accession>
<keyword evidence="2 5" id="KW-0689">Ribosomal protein</keyword>
<evidence type="ECO:0000256" key="3">
    <source>
        <dbReference type="ARBA" id="ARBA00023274"/>
    </source>
</evidence>
<keyword evidence="3 5" id="KW-0687">Ribonucleoprotein</keyword>
<dbReference type="InterPro" id="IPR008991">
    <property type="entry name" value="Translation_prot_SH3-like_sf"/>
</dbReference>
<dbReference type="SUPFAM" id="SSF50104">
    <property type="entry name" value="Translation proteins SH3-like domain"/>
    <property type="match status" value="1"/>
</dbReference>
<comment type="similarity">
    <text evidence="1 5">Belongs to the eukaryotic ribosomal protein eL21 family.</text>
</comment>
<dbReference type="Proteomes" id="UP001208689">
    <property type="component" value="Chromosome"/>
</dbReference>
<dbReference type="HAMAP" id="MF_00369">
    <property type="entry name" value="Ribosomal_eL21"/>
    <property type="match status" value="1"/>
</dbReference>
<dbReference type="PANTHER" id="PTHR20981">
    <property type="entry name" value="60S RIBOSOMAL PROTEIN L21"/>
    <property type="match status" value="1"/>
</dbReference>
<protein>
    <recommendedName>
        <fullName evidence="4 5">Large ribosomal subunit protein eL21</fullName>
    </recommendedName>
</protein>
<dbReference type="Pfam" id="PF01157">
    <property type="entry name" value="Ribosomal_L21e"/>
    <property type="match status" value="1"/>
</dbReference>
<evidence type="ECO:0000313" key="7">
    <source>
        <dbReference type="Proteomes" id="UP001208689"/>
    </source>
</evidence>
<dbReference type="InterPro" id="IPR001147">
    <property type="entry name" value="Ribosomal_eL21"/>
</dbReference>
<name>A0ABY6HTB8_9ARCH</name>
<evidence type="ECO:0000256" key="1">
    <source>
        <dbReference type="ARBA" id="ARBA00008427"/>
    </source>
</evidence>
<keyword evidence="7" id="KW-1185">Reference proteome</keyword>
<evidence type="ECO:0000256" key="4">
    <source>
        <dbReference type="ARBA" id="ARBA00035219"/>
    </source>
</evidence>
<gene>
    <name evidence="5" type="primary">rpl21e</name>
    <name evidence="6" type="ORF">NEF87_002941</name>
</gene>